<dbReference type="Proteomes" id="UP001331761">
    <property type="component" value="Unassembled WGS sequence"/>
</dbReference>
<proteinExistence type="predicted"/>
<feature type="chain" id="PRO_5042979055" evidence="2">
    <location>
        <begin position="19"/>
        <end position="202"/>
    </location>
</feature>
<evidence type="ECO:0000313" key="4">
    <source>
        <dbReference type="Proteomes" id="UP001331761"/>
    </source>
</evidence>
<sequence length="202" mass="22816">MKIVFVTFLLIFDVDAYARNQDPTTVKQAPTTTTTTTRIDAGKQGSHSPSNINPCSNNALHITIKKPRVVPSDVDPEIYMLILAKETLKSMTSSDKYKDVLEQIEFLMGLPRGKWNLFDLVHILREFTTAVEQVATCGTEEDKRKALDVLKFLLNAFAHRGGPDNALLEGYAKDLRINEEGFQRIPVLIKLLIRYVQRRGVI</sequence>
<reference evidence="3 4" key="1">
    <citation type="submission" date="2019-10" db="EMBL/GenBank/DDBJ databases">
        <title>Assembly and Annotation for the nematode Trichostrongylus colubriformis.</title>
        <authorList>
            <person name="Martin J."/>
        </authorList>
    </citation>
    <scope>NUCLEOTIDE SEQUENCE [LARGE SCALE GENOMIC DNA]</scope>
    <source>
        <strain evidence="3">G859</strain>
        <tissue evidence="3">Whole worm</tissue>
    </source>
</reference>
<dbReference type="EMBL" id="WIXE01004820">
    <property type="protein sequence ID" value="KAK5982705.1"/>
    <property type="molecule type" value="Genomic_DNA"/>
</dbReference>
<feature type="signal peptide" evidence="2">
    <location>
        <begin position="1"/>
        <end position="18"/>
    </location>
</feature>
<comment type="caution">
    <text evidence="3">The sequence shown here is derived from an EMBL/GenBank/DDBJ whole genome shotgun (WGS) entry which is preliminary data.</text>
</comment>
<gene>
    <name evidence="3" type="ORF">GCK32_008838</name>
</gene>
<feature type="region of interest" description="Disordered" evidence="1">
    <location>
        <begin position="26"/>
        <end position="52"/>
    </location>
</feature>
<protein>
    <submittedName>
        <fullName evidence="3">Uncharacterized protein</fullName>
    </submittedName>
</protein>
<evidence type="ECO:0000313" key="3">
    <source>
        <dbReference type="EMBL" id="KAK5982705.1"/>
    </source>
</evidence>
<keyword evidence="2" id="KW-0732">Signal</keyword>
<dbReference type="AlphaFoldDB" id="A0AAN8G3F3"/>
<keyword evidence="4" id="KW-1185">Reference proteome</keyword>
<evidence type="ECO:0000256" key="1">
    <source>
        <dbReference type="SAM" id="MobiDB-lite"/>
    </source>
</evidence>
<organism evidence="3 4">
    <name type="scientific">Trichostrongylus colubriformis</name>
    <name type="common">Black scour worm</name>
    <dbReference type="NCBI Taxonomy" id="6319"/>
    <lineage>
        <taxon>Eukaryota</taxon>
        <taxon>Metazoa</taxon>
        <taxon>Ecdysozoa</taxon>
        <taxon>Nematoda</taxon>
        <taxon>Chromadorea</taxon>
        <taxon>Rhabditida</taxon>
        <taxon>Rhabditina</taxon>
        <taxon>Rhabditomorpha</taxon>
        <taxon>Strongyloidea</taxon>
        <taxon>Trichostrongylidae</taxon>
        <taxon>Trichostrongylus</taxon>
    </lineage>
</organism>
<name>A0AAN8G3F3_TRICO</name>
<evidence type="ECO:0000256" key="2">
    <source>
        <dbReference type="SAM" id="SignalP"/>
    </source>
</evidence>
<accession>A0AAN8G3F3</accession>